<reference evidence="9 10" key="1">
    <citation type="journal article" date="2018" name="Sci. Rep.">
        <title>Genomic signatures of local adaptation to the degree of environmental predictability in rotifers.</title>
        <authorList>
            <person name="Franch-Gras L."/>
            <person name="Hahn C."/>
            <person name="Garcia-Roger E.M."/>
            <person name="Carmona M.J."/>
            <person name="Serra M."/>
            <person name="Gomez A."/>
        </authorList>
    </citation>
    <scope>NUCLEOTIDE SEQUENCE [LARGE SCALE GENOMIC DNA]</scope>
    <source>
        <strain evidence="9">HYR1</strain>
    </source>
</reference>
<dbReference type="Gene3D" id="3.40.390.10">
    <property type="entry name" value="Collagenase (Catalytic Domain)"/>
    <property type="match status" value="1"/>
</dbReference>
<dbReference type="InterPro" id="IPR034035">
    <property type="entry name" value="Astacin-like_dom"/>
</dbReference>
<evidence type="ECO:0000259" key="8">
    <source>
        <dbReference type="PROSITE" id="PS51864"/>
    </source>
</evidence>
<accession>A0A3M7PGC4</accession>
<keyword evidence="5 6" id="KW-0482">Metalloprotease</keyword>
<comment type="caution">
    <text evidence="6">Lacks conserved residue(s) required for the propagation of feature annotation.</text>
</comment>
<evidence type="ECO:0000256" key="2">
    <source>
        <dbReference type="ARBA" id="ARBA00022723"/>
    </source>
</evidence>
<comment type="caution">
    <text evidence="9">The sequence shown here is derived from an EMBL/GenBank/DDBJ whole genome shotgun (WGS) entry which is preliminary data.</text>
</comment>
<dbReference type="AlphaFoldDB" id="A0A3M7PGC4"/>
<organism evidence="9 10">
    <name type="scientific">Brachionus plicatilis</name>
    <name type="common">Marine rotifer</name>
    <name type="synonym">Brachionus muelleri</name>
    <dbReference type="NCBI Taxonomy" id="10195"/>
    <lineage>
        <taxon>Eukaryota</taxon>
        <taxon>Metazoa</taxon>
        <taxon>Spiralia</taxon>
        <taxon>Gnathifera</taxon>
        <taxon>Rotifera</taxon>
        <taxon>Eurotatoria</taxon>
        <taxon>Monogononta</taxon>
        <taxon>Pseudotrocha</taxon>
        <taxon>Ploima</taxon>
        <taxon>Brachionidae</taxon>
        <taxon>Brachionus</taxon>
    </lineage>
</organism>
<dbReference type="OrthoDB" id="291007at2759"/>
<keyword evidence="1 6" id="KW-0645">Protease</keyword>
<comment type="cofactor">
    <cofactor evidence="6 7">
        <name>Zn(2+)</name>
        <dbReference type="ChEBI" id="CHEBI:29105"/>
    </cofactor>
    <text evidence="6 7">Binds 1 zinc ion per subunit.</text>
</comment>
<dbReference type="PANTHER" id="PTHR10127:SF780">
    <property type="entry name" value="METALLOENDOPEPTIDASE"/>
    <property type="match status" value="1"/>
</dbReference>
<dbReference type="PRINTS" id="PR00480">
    <property type="entry name" value="ASTACIN"/>
</dbReference>
<feature type="chain" id="PRO_5017845062" description="Metalloendopeptidase" evidence="7">
    <location>
        <begin position="17"/>
        <end position="261"/>
    </location>
</feature>
<feature type="domain" description="Peptidase M12A" evidence="8">
    <location>
        <begin position="43"/>
        <end position="261"/>
    </location>
</feature>
<keyword evidence="7" id="KW-0732">Signal</keyword>
<evidence type="ECO:0000256" key="1">
    <source>
        <dbReference type="ARBA" id="ARBA00022670"/>
    </source>
</evidence>
<dbReference type="InterPro" id="IPR006026">
    <property type="entry name" value="Peptidase_Metallo"/>
</dbReference>
<dbReference type="CDD" id="cd04280">
    <property type="entry name" value="ZnMc_astacin_like"/>
    <property type="match status" value="1"/>
</dbReference>
<evidence type="ECO:0000256" key="3">
    <source>
        <dbReference type="ARBA" id="ARBA00022801"/>
    </source>
</evidence>
<evidence type="ECO:0000256" key="6">
    <source>
        <dbReference type="PROSITE-ProRule" id="PRU01211"/>
    </source>
</evidence>
<evidence type="ECO:0000313" key="10">
    <source>
        <dbReference type="Proteomes" id="UP000276133"/>
    </source>
</evidence>
<dbReference type="Pfam" id="PF01400">
    <property type="entry name" value="Astacin"/>
    <property type="match status" value="1"/>
</dbReference>
<dbReference type="Proteomes" id="UP000276133">
    <property type="component" value="Unassembled WGS sequence"/>
</dbReference>
<evidence type="ECO:0000256" key="4">
    <source>
        <dbReference type="ARBA" id="ARBA00022833"/>
    </source>
</evidence>
<dbReference type="SMART" id="SM00235">
    <property type="entry name" value="ZnMc"/>
    <property type="match status" value="1"/>
</dbReference>
<dbReference type="GO" id="GO:0004222">
    <property type="term" value="F:metalloendopeptidase activity"/>
    <property type="evidence" value="ECO:0007669"/>
    <property type="project" value="UniProtKB-UniRule"/>
</dbReference>
<dbReference type="InterPro" id="IPR001506">
    <property type="entry name" value="Peptidase_M12A"/>
</dbReference>
<gene>
    <name evidence="9" type="ORF">BpHYR1_044068</name>
</gene>
<dbReference type="InterPro" id="IPR024079">
    <property type="entry name" value="MetalloPept_cat_dom_sf"/>
</dbReference>
<keyword evidence="2 6" id="KW-0479">Metal-binding</keyword>
<evidence type="ECO:0000256" key="7">
    <source>
        <dbReference type="RuleBase" id="RU361183"/>
    </source>
</evidence>
<feature type="binding site" evidence="6">
    <location>
        <position position="153"/>
    </location>
    <ligand>
        <name>Zn(2+)</name>
        <dbReference type="ChEBI" id="CHEBI:29105"/>
        <note>catalytic</note>
    </ligand>
</feature>
<protein>
    <recommendedName>
        <fullName evidence="7">Metalloendopeptidase</fullName>
        <ecNumber evidence="7">3.4.24.-</ecNumber>
    </recommendedName>
</protein>
<proteinExistence type="predicted"/>
<feature type="binding site" evidence="6">
    <location>
        <position position="163"/>
    </location>
    <ligand>
        <name>Zn(2+)</name>
        <dbReference type="ChEBI" id="CHEBI:29105"/>
        <note>catalytic</note>
    </ligand>
</feature>
<dbReference type="STRING" id="10195.A0A3M7PGC4"/>
<dbReference type="GO" id="GO:0008270">
    <property type="term" value="F:zinc ion binding"/>
    <property type="evidence" value="ECO:0007669"/>
    <property type="project" value="UniProtKB-UniRule"/>
</dbReference>
<name>A0A3M7PGC4_BRAPC</name>
<feature type="signal peptide" evidence="7">
    <location>
        <begin position="1"/>
        <end position="16"/>
    </location>
</feature>
<keyword evidence="10" id="KW-1185">Reference proteome</keyword>
<dbReference type="SUPFAM" id="SSF55486">
    <property type="entry name" value="Metalloproteases ('zincins'), catalytic domain"/>
    <property type="match status" value="1"/>
</dbReference>
<dbReference type="EC" id="3.4.24.-" evidence="7"/>
<evidence type="ECO:0000313" key="9">
    <source>
        <dbReference type="EMBL" id="RMZ98102.1"/>
    </source>
</evidence>
<dbReference type="GO" id="GO:0006508">
    <property type="term" value="P:proteolysis"/>
    <property type="evidence" value="ECO:0007669"/>
    <property type="project" value="UniProtKB-KW"/>
</dbReference>
<evidence type="ECO:0000256" key="5">
    <source>
        <dbReference type="ARBA" id="ARBA00023049"/>
    </source>
</evidence>
<dbReference type="PANTHER" id="PTHR10127">
    <property type="entry name" value="DISCOIDIN, CUB, EGF, LAMININ , AND ZINC METALLOPROTEASE DOMAIN CONTAINING"/>
    <property type="match status" value="1"/>
</dbReference>
<sequence length="261" mass="29746">MKRTFILFCLVKILYTAPFNDVELNPKYGNLFEGDIAGVDIHRGIAQIPTKNYAKWPNGIVPYIIDPLTYNSTELDTILAGMKIIEDQTRVNGKNCITFVPRTSEKTFLRIFNGQGCWSYVGEQQKVGAQQLSLQKPSATVRGSCIYKSTVAHELIHALGFWHEQSRPDRDNYVKINWQNIAPDNQYNFDKYSTEYTDDLGFPYDYQSVMHYDSHAFSINGKPTIEVLQSGVELVSVQDDLKRESISDIDAGELKKYYGCI</sequence>
<dbReference type="EMBL" id="REGN01010983">
    <property type="protein sequence ID" value="RMZ98102.1"/>
    <property type="molecule type" value="Genomic_DNA"/>
</dbReference>
<feature type="active site" evidence="6">
    <location>
        <position position="154"/>
    </location>
</feature>
<feature type="binding site" evidence="6">
    <location>
        <position position="157"/>
    </location>
    <ligand>
        <name>Zn(2+)</name>
        <dbReference type="ChEBI" id="CHEBI:29105"/>
        <note>catalytic</note>
    </ligand>
</feature>
<dbReference type="PROSITE" id="PS51864">
    <property type="entry name" value="ASTACIN"/>
    <property type="match status" value="1"/>
</dbReference>
<keyword evidence="3 6" id="KW-0378">Hydrolase</keyword>
<keyword evidence="4 6" id="KW-0862">Zinc</keyword>